<feature type="transmembrane region" description="Helical" evidence="2">
    <location>
        <begin position="70"/>
        <end position="96"/>
    </location>
</feature>
<feature type="transmembrane region" description="Helical" evidence="2">
    <location>
        <begin position="377"/>
        <end position="395"/>
    </location>
</feature>
<feature type="transmembrane region" description="Helical" evidence="2">
    <location>
        <begin position="267"/>
        <end position="284"/>
    </location>
</feature>
<dbReference type="RefSeq" id="WP_245908157.1">
    <property type="nucleotide sequence ID" value="NZ_PVZG01000004.1"/>
</dbReference>
<feature type="transmembrane region" description="Helical" evidence="2">
    <location>
        <begin position="401"/>
        <end position="423"/>
    </location>
</feature>
<evidence type="ECO:0000313" key="3">
    <source>
        <dbReference type="EMBL" id="PRY30650.1"/>
    </source>
</evidence>
<keyword evidence="2" id="KW-0472">Membrane</keyword>
<comment type="caution">
    <text evidence="3">The sequence shown here is derived from an EMBL/GenBank/DDBJ whole genome shotgun (WGS) entry which is preliminary data.</text>
</comment>
<organism evidence="3 4">
    <name type="scientific">Pseudosporangium ferrugineum</name>
    <dbReference type="NCBI Taxonomy" id="439699"/>
    <lineage>
        <taxon>Bacteria</taxon>
        <taxon>Bacillati</taxon>
        <taxon>Actinomycetota</taxon>
        <taxon>Actinomycetes</taxon>
        <taxon>Micromonosporales</taxon>
        <taxon>Micromonosporaceae</taxon>
        <taxon>Pseudosporangium</taxon>
    </lineage>
</organism>
<keyword evidence="2" id="KW-1133">Transmembrane helix</keyword>
<evidence type="ECO:0008006" key="5">
    <source>
        <dbReference type="Google" id="ProtNLM"/>
    </source>
</evidence>
<evidence type="ECO:0000256" key="2">
    <source>
        <dbReference type="SAM" id="Phobius"/>
    </source>
</evidence>
<feature type="transmembrane region" description="Helical" evidence="2">
    <location>
        <begin position="296"/>
        <end position="319"/>
    </location>
</feature>
<feature type="transmembrane region" description="Helical" evidence="2">
    <location>
        <begin position="45"/>
        <end position="64"/>
    </location>
</feature>
<feature type="transmembrane region" description="Helical" evidence="2">
    <location>
        <begin position="132"/>
        <end position="155"/>
    </location>
</feature>
<dbReference type="EMBL" id="PVZG01000004">
    <property type="protein sequence ID" value="PRY30650.1"/>
    <property type="molecule type" value="Genomic_DNA"/>
</dbReference>
<proteinExistence type="predicted"/>
<name>A0A2T0SB51_9ACTN</name>
<feature type="transmembrane region" description="Helical" evidence="2">
    <location>
        <begin position="201"/>
        <end position="222"/>
    </location>
</feature>
<evidence type="ECO:0000256" key="1">
    <source>
        <dbReference type="SAM" id="MobiDB-lite"/>
    </source>
</evidence>
<accession>A0A2T0SB51</accession>
<dbReference type="AlphaFoldDB" id="A0A2T0SB51"/>
<feature type="compositionally biased region" description="Gly residues" evidence="1">
    <location>
        <begin position="25"/>
        <end position="36"/>
    </location>
</feature>
<feature type="compositionally biased region" description="Low complexity" evidence="1">
    <location>
        <begin position="1"/>
        <end position="16"/>
    </location>
</feature>
<feature type="transmembrane region" description="Helical" evidence="2">
    <location>
        <begin position="167"/>
        <end position="189"/>
    </location>
</feature>
<keyword evidence="2" id="KW-0812">Transmembrane</keyword>
<feature type="transmembrane region" description="Helical" evidence="2">
    <location>
        <begin position="331"/>
        <end position="356"/>
    </location>
</feature>
<reference evidence="3 4" key="1">
    <citation type="submission" date="2018-03" db="EMBL/GenBank/DDBJ databases">
        <title>Genomic Encyclopedia of Archaeal and Bacterial Type Strains, Phase II (KMG-II): from individual species to whole genera.</title>
        <authorList>
            <person name="Goeker M."/>
        </authorList>
    </citation>
    <scope>NUCLEOTIDE SEQUENCE [LARGE SCALE GENOMIC DNA]</scope>
    <source>
        <strain evidence="3 4">DSM 45348</strain>
    </source>
</reference>
<dbReference type="Proteomes" id="UP000239209">
    <property type="component" value="Unassembled WGS sequence"/>
</dbReference>
<feature type="region of interest" description="Disordered" evidence="1">
    <location>
        <begin position="1"/>
        <end position="36"/>
    </location>
</feature>
<feature type="transmembrane region" description="Helical" evidence="2">
    <location>
        <begin position="242"/>
        <end position="261"/>
    </location>
</feature>
<protein>
    <recommendedName>
        <fullName evidence="5">Nitrite reductase (NO-forming)</fullName>
    </recommendedName>
</protein>
<evidence type="ECO:0000313" key="4">
    <source>
        <dbReference type="Proteomes" id="UP000239209"/>
    </source>
</evidence>
<keyword evidence="4" id="KW-1185">Reference proteome</keyword>
<gene>
    <name evidence="3" type="ORF">CLV70_104202</name>
</gene>
<feature type="transmembrane region" description="Helical" evidence="2">
    <location>
        <begin position="108"/>
        <end position="126"/>
    </location>
</feature>
<sequence>MSDTPTGDTPTRGTPPRGTPPRGIPAGGTAPGGTGRAGWHRRAGLLPVGYLVALAGVALVHPFLPPWRWLAIHLLLLGAVTNAILIWSAHFTTAVLRAPAPEHRRGEAARLVLLNAGVAGVLAGGGTDRPAVGVAGAALVFAAVVAHLLWLAARLRAALPARFAITVHYYVAAAGALLAGVPVGAWMLVADDDSRPRLLLFHAHVNLLGWVTLTVLGTLLTLWPTILRTRMADGAPAAARRALPVAVSGLALLGAGVLAWWPVAGAAGVALVAVAAGLIARPAVRAARHKAPASFAGWSIAAAGGWLLVALGLDAWTLLAAPDADTAAGRFGVVLVPLLAGFVAQTLLGAMAYLLPVALGGGPAAVRDRAGRLDRSWAQRVAMANGALAVLVLPAPPYVRITTSLLILAALVQFLIPAVRILIAARRQP</sequence>